<dbReference type="SUPFAM" id="SSF56176">
    <property type="entry name" value="FAD-binding/transporter-associated domain-like"/>
    <property type="match status" value="1"/>
</dbReference>
<dbReference type="GO" id="GO:0071949">
    <property type="term" value="F:FAD binding"/>
    <property type="evidence" value="ECO:0007669"/>
    <property type="project" value="InterPro"/>
</dbReference>
<keyword evidence="7" id="KW-1185">Reference proteome</keyword>
<dbReference type="Pfam" id="PF02913">
    <property type="entry name" value="FAD-oxidase_C"/>
    <property type="match status" value="2"/>
</dbReference>
<evidence type="ECO:0000256" key="3">
    <source>
        <dbReference type="ARBA" id="ARBA00022827"/>
    </source>
</evidence>
<evidence type="ECO:0000256" key="1">
    <source>
        <dbReference type="ARBA" id="ARBA00001974"/>
    </source>
</evidence>
<evidence type="ECO:0000256" key="2">
    <source>
        <dbReference type="ARBA" id="ARBA00022630"/>
    </source>
</evidence>
<keyword evidence="2" id="KW-0285">Flavoprotein</keyword>
<keyword evidence="3" id="KW-0274">FAD</keyword>
<dbReference type="PANTHER" id="PTHR11748:SF103">
    <property type="entry name" value="GLYCOLATE OXIDASE SUBUNIT GLCE"/>
    <property type="match status" value="1"/>
</dbReference>
<gene>
    <name evidence="6" type="ORF">KDK_22990</name>
</gene>
<dbReference type="InterPro" id="IPR016164">
    <property type="entry name" value="FAD-linked_Oxase-like_C"/>
</dbReference>
<evidence type="ECO:0000313" key="7">
    <source>
        <dbReference type="Proteomes" id="UP000287188"/>
    </source>
</evidence>
<dbReference type="Gene3D" id="1.10.45.10">
    <property type="entry name" value="Vanillyl-alcohol Oxidase, Chain A, domain 4"/>
    <property type="match status" value="1"/>
</dbReference>
<dbReference type="GO" id="GO:0016491">
    <property type="term" value="F:oxidoreductase activity"/>
    <property type="evidence" value="ECO:0007669"/>
    <property type="project" value="UniProtKB-KW"/>
</dbReference>
<dbReference type="PANTHER" id="PTHR11748">
    <property type="entry name" value="D-LACTATE DEHYDROGENASE"/>
    <property type="match status" value="1"/>
</dbReference>
<organism evidence="6 7">
    <name type="scientific">Dictyobacter kobayashii</name>
    <dbReference type="NCBI Taxonomy" id="2014872"/>
    <lineage>
        <taxon>Bacteria</taxon>
        <taxon>Bacillati</taxon>
        <taxon>Chloroflexota</taxon>
        <taxon>Ktedonobacteria</taxon>
        <taxon>Ktedonobacterales</taxon>
        <taxon>Dictyobacteraceae</taxon>
        <taxon>Dictyobacter</taxon>
    </lineage>
</organism>
<sequence>MPLMHKPAEMLAMWDVKQVFDPQFLLNPGKVFPVPAQDEAGPYAGYQPLAQLVAAATEISPEGYIPTTAQEAARQLQALSQAGRATTITSAPIAEQNKTGPVQISTAALRGVLTYAPEDLYITVGAGTPLSEIQAFLHEREQHVPLVAPWPDISIGALVATNLNAPLRMRYGSIRDIVLCATVALVDGRVIRTGRPIVKNVAGFDLTKVFIGSHGTLGLLTDISLKVFARPRMQRTLLFPVDELSTGLRWGQEMLQLALTASAIVLTRGGAQAPENNSSYLLAYTAEGVPEDVQAELDQVTDVLQRLNVPAPFSTETLTGTELWTSSIRDAGQDALVVRIGVPVKNLAIYLEGVASLLHETSYVVDFANGFVYAIHSSKNPRAAQEWLDALRQAALTLHGYAIVLAQPAALEGQLERWGYQPSSLEVMQRLKAQWDPRHILNPAAFVLD</sequence>
<dbReference type="InterPro" id="IPR016166">
    <property type="entry name" value="FAD-bd_PCMH"/>
</dbReference>
<keyword evidence="4" id="KW-0560">Oxidoreductase</keyword>
<dbReference type="EMBL" id="BIFS01000001">
    <property type="protein sequence ID" value="GCE18499.1"/>
    <property type="molecule type" value="Genomic_DNA"/>
</dbReference>
<dbReference type="InterPro" id="IPR036318">
    <property type="entry name" value="FAD-bd_PCMH-like_sf"/>
</dbReference>
<dbReference type="Gene3D" id="3.30.465.10">
    <property type="match status" value="1"/>
</dbReference>
<accession>A0A402AHC8</accession>
<evidence type="ECO:0000259" key="5">
    <source>
        <dbReference type="PROSITE" id="PS51387"/>
    </source>
</evidence>
<dbReference type="PROSITE" id="PS51387">
    <property type="entry name" value="FAD_PCMH"/>
    <property type="match status" value="1"/>
</dbReference>
<reference evidence="7" key="1">
    <citation type="submission" date="2018-12" db="EMBL/GenBank/DDBJ databases">
        <title>Tengunoibacter tsumagoiensis gen. nov., sp. nov., Dictyobacter kobayashii sp. nov., D. alpinus sp. nov., and D. joshuensis sp. nov. and description of Dictyobacteraceae fam. nov. within the order Ktedonobacterales isolated from Tengu-no-mugimeshi.</title>
        <authorList>
            <person name="Wang C.M."/>
            <person name="Zheng Y."/>
            <person name="Sakai Y."/>
            <person name="Toyoda A."/>
            <person name="Minakuchi Y."/>
            <person name="Abe K."/>
            <person name="Yokota A."/>
            <person name="Yabe S."/>
        </authorList>
    </citation>
    <scope>NUCLEOTIDE SEQUENCE [LARGE SCALE GENOMIC DNA]</scope>
    <source>
        <strain evidence="7">Uno11</strain>
    </source>
</reference>
<dbReference type="Pfam" id="PF01565">
    <property type="entry name" value="FAD_binding_4"/>
    <property type="match status" value="1"/>
</dbReference>
<dbReference type="SUPFAM" id="SSF55103">
    <property type="entry name" value="FAD-linked oxidases, C-terminal domain"/>
    <property type="match status" value="2"/>
</dbReference>
<feature type="domain" description="FAD-binding PCMH-type" evidence="5">
    <location>
        <begin position="52"/>
        <end position="230"/>
    </location>
</feature>
<dbReference type="InterPro" id="IPR016171">
    <property type="entry name" value="Vanillyl_alc_oxidase_C-sub2"/>
</dbReference>
<protein>
    <recommendedName>
        <fullName evidence="5">FAD-binding PCMH-type domain-containing protein</fullName>
    </recommendedName>
</protein>
<dbReference type="AlphaFoldDB" id="A0A402AHC8"/>
<dbReference type="InterPro" id="IPR006094">
    <property type="entry name" value="Oxid_FAD_bind_N"/>
</dbReference>
<name>A0A402AHC8_9CHLR</name>
<proteinExistence type="predicted"/>
<comment type="caution">
    <text evidence="6">The sequence shown here is derived from an EMBL/GenBank/DDBJ whole genome shotgun (WGS) entry which is preliminary data.</text>
</comment>
<dbReference type="Proteomes" id="UP000287188">
    <property type="component" value="Unassembled WGS sequence"/>
</dbReference>
<comment type="cofactor">
    <cofactor evidence="1">
        <name>FAD</name>
        <dbReference type="ChEBI" id="CHEBI:57692"/>
    </cofactor>
</comment>
<evidence type="ECO:0000256" key="4">
    <source>
        <dbReference type="ARBA" id="ARBA00023002"/>
    </source>
</evidence>
<evidence type="ECO:0000313" key="6">
    <source>
        <dbReference type="EMBL" id="GCE18499.1"/>
    </source>
</evidence>
<dbReference type="InterPro" id="IPR016169">
    <property type="entry name" value="FAD-bd_PCMH_sub2"/>
</dbReference>
<dbReference type="InterPro" id="IPR004113">
    <property type="entry name" value="FAD-bd_oxidored_4_C"/>
</dbReference>